<reference evidence="4 5" key="1">
    <citation type="journal article" date="2023" name="G3 (Bethesda)">
        <title>A chromosome-length genome assembly and annotation of blackberry (Rubus argutus, cv. 'Hillquist').</title>
        <authorList>
            <person name="Bruna T."/>
            <person name="Aryal R."/>
            <person name="Dudchenko O."/>
            <person name="Sargent D.J."/>
            <person name="Mead D."/>
            <person name="Buti M."/>
            <person name="Cavallini A."/>
            <person name="Hytonen T."/>
            <person name="Andres J."/>
            <person name="Pham M."/>
            <person name="Weisz D."/>
            <person name="Mascagni F."/>
            <person name="Usai G."/>
            <person name="Natali L."/>
            <person name="Bassil N."/>
            <person name="Fernandez G.E."/>
            <person name="Lomsadze A."/>
            <person name="Armour M."/>
            <person name="Olukolu B."/>
            <person name="Poorten T."/>
            <person name="Britton C."/>
            <person name="Davik J."/>
            <person name="Ashrafi H."/>
            <person name="Aiden E.L."/>
            <person name="Borodovsky M."/>
            <person name="Worthington M."/>
        </authorList>
    </citation>
    <scope>NUCLEOTIDE SEQUENCE [LARGE SCALE GENOMIC DNA]</scope>
    <source>
        <strain evidence="4">PI 553951</strain>
    </source>
</reference>
<keyword evidence="3" id="KW-0460">Magnesium</keyword>
<proteinExistence type="predicted"/>
<evidence type="ECO:0000256" key="2">
    <source>
        <dbReference type="ARBA" id="ARBA00022723"/>
    </source>
</evidence>
<dbReference type="Proteomes" id="UP001457282">
    <property type="component" value="Unassembled WGS sequence"/>
</dbReference>
<dbReference type="PANTHER" id="PTHR43281:SF24">
    <property type="entry name" value="OS07G0580900 PROTEIN"/>
    <property type="match status" value="1"/>
</dbReference>
<comment type="cofactor">
    <cofactor evidence="1">
        <name>Mg(2+)</name>
        <dbReference type="ChEBI" id="CHEBI:18420"/>
    </cofactor>
</comment>
<sequence length="106" mass="11937">MSWGCVNLSTWGQSCSMRLLMSNNKKNRQSALQFKTYMVPKAKFVNQALDAAVSLKDPITIHEAMQYSLLVGGKMVFAASLCVSSSTVPNLWPYRQLCVEMMMMMM</sequence>
<organism evidence="4 5">
    <name type="scientific">Rubus argutus</name>
    <name type="common">Southern blackberry</name>
    <dbReference type="NCBI Taxonomy" id="59490"/>
    <lineage>
        <taxon>Eukaryota</taxon>
        <taxon>Viridiplantae</taxon>
        <taxon>Streptophyta</taxon>
        <taxon>Embryophyta</taxon>
        <taxon>Tracheophyta</taxon>
        <taxon>Spermatophyta</taxon>
        <taxon>Magnoliopsida</taxon>
        <taxon>eudicotyledons</taxon>
        <taxon>Gunneridae</taxon>
        <taxon>Pentapetalae</taxon>
        <taxon>rosids</taxon>
        <taxon>fabids</taxon>
        <taxon>Rosales</taxon>
        <taxon>Rosaceae</taxon>
        <taxon>Rosoideae</taxon>
        <taxon>Rosoideae incertae sedis</taxon>
        <taxon>Rubus</taxon>
    </lineage>
</organism>
<name>A0AAW1XTK2_RUBAR</name>
<keyword evidence="2" id="KW-0479">Metal-binding</keyword>
<dbReference type="EMBL" id="JBEDUW010000003">
    <property type="protein sequence ID" value="KAK9940085.1"/>
    <property type="molecule type" value="Genomic_DNA"/>
</dbReference>
<comment type="caution">
    <text evidence="4">The sequence shown here is derived from an EMBL/GenBank/DDBJ whole genome shotgun (WGS) entry which is preliminary data.</text>
</comment>
<evidence type="ECO:0000313" key="4">
    <source>
        <dbReference type="EMBL" id="KAK9940085.1"/>
    </source>
</evidence>
<evidence type="ECO:0000313" key="5">
    <source>
        <dbReference type="Proteomes" id="UP001457282"/>
    </source>
</evidence>
<evidence type="ECO:0000256" key="3">
    <source>
        <dbReference type="ARBA" id="ARBA00022842"/>
    </source>
</evidence>
<dbReference type="Gene3D" id="1.10.600.10">
    <property type="entry name" value="Farnesyl Diphosphate Synthase"/>
    <property type="match status" value="1"/>
</dbReference>
<dbReference type="GO" id="GO:0046872">
    <property type="term" value="F:metal ion binding"/>
    <property type="evidence" value="ECO:0007669"/>
    <property type="project" value="UniProtKB-KW"/>
</dbReference>
<evidence type="ECO:0000256" key="1">
    <source>
        <dbReference type="ARBA" id="ARBA00001946"/>
    </source>
</evidence>
<dbReference type="PANTHER" id="PTHR43281">
    <property type="entry name" value="FARNESYL DIPHOSPHATE SYNTHASE"/>
    <property type="match status" value="1"/>
</dbReference>
<dbReference type="InterPro" id="IPR008949">
    <property type="entry name" value="Isoprenoid_synthase_dom_sf"/>
</dbReference>
<dbReference type="GO" id="GO:0004311">
    <property type="term" value="F:geranylgeranyl diphosphate synthase activity"/>
    <property type="evidence" value="ECO:0007669"/>
    <property type="project" value="TreeGrafter"/>
</dbReference>
<dbReference type="AlphaFoldDB" id="A0AAW1XTK2"/>
<keyword evidence="5" id="KW-1185">Reference proteome</keyword>
<protein>
    <submittedName>
        <fullName evidence="4">Uncharacterized protein</fullName>
    </submittedName>
</protein>
<gene>
    <name evidence="4" type="ORF">M0R45_016760</name>
</gene>
<accession>A0AAW1XTK2</accession>